<dbReference type="Pfam" id="PF08237">
    <property type="entry name" value="PE-PPE"/>
    <property type="match status" value="1"/>
</dbReference>
<dbReference type="EMBL" id="CP080997">
    <property type="protein sequence ID" value="QZA09185.1"/>
    <property type="molecule type" value="Genomic_DNA"/>
</dbReference>
<evidence type="ECO:0000259" key="1">
    <source>
        <dbReference type="Pfam" id="PF08237"/>
    </source>
</evidence>
<accession>A0A9X7ZHN7</accession>
<dbReference type="InterPro" id="IPR029058">
    <property type="entry name" value="AB_hydrolase_fold"/>
</dbReference>
<dbReference type="Proteomes" id="UP000825008">
    <property type="component" value="Chromosome"/>
</dbReference>
<protein>
    <submittedName>
        <fullName evidence="2">PE-PPE domain-containing protein</fullName>
    </submittedName>
</protein>
<dbReference type="AlphaFoldDB" id="A0A9X7ZHN7"/>
<dbReference type="Gene3D" id="3.40.50.1820">
    <property type="entry name" value="alpha/beta hydrolase"/>
    <property type="match status" value="1"/>
</dbReference>
<gene>
    <name evidence="2" type="ORF">K3U94_08050</name>
</gene>
<organism evidence="2 3">
    <name type="scientific">Mycolicibacter heraklionensis</name>
    <dbReference type="NCBI Taxonomy" id="512402"/>
    <lineage>
        <taxon>Bacteria</taxon>
        <taxon>Bacillati</taxon>
        <taxon>Actinomycetota</taxon>
        <taxon>Actinomycetes</taxon>
        <taxon>Mycobacteriales</taxon>
        <taxon>Mycobacteriaceae</taxon>
        <taxon>Mycolicibacter</taxon>
    </lineage>
</organism>
<dbReference type="RefSeq" id="WP_220696165.1">
    <property type="nucleotide sequence ID" value="NZ_CP080997.1"/>
</dbReference>
<evidence type="ECO:0000313" key="3">
    <source>
        <dbReference type="Proteomes" id="UP000825008"/>
    </source>
</evidence>
<evidence type="ECO:0000313" key="2">
    <source>
        <dbReference type="EMBL" id="QZA09185.1"/>
    </source>
</evidence>
<reference evidence="2" key="1">
    <citation type="submission" date="2021-08" db="EMBL/GenBank/DDBJ databases">
        <title>Whole genome sequencing of non-tuberculosis mycobacteria type-strains.</title>
        <authorList>
            <person name="Igarashi Y."/>
            <person name="Osugi A."/>
            <person name="Mitarai S."/>
        </authorList>
    </citation>
    <scope>NUCLEOTIDE SEQUENCE</scope>
    <source>
        <strain evidence="2">JCM 30995</strain>
    </source>
</reference>
<dbReference type="SUPFAM" id="SSF53474">
    <property type="entry name" value="alpha/beta-Hydrolases"/>
    <property type="match status" value="1"/>
</dbReference>
<feature type="domain" description="PE-PPE" evidence="1">
    <location>
        <begin position="28"/>
        <end position="215"/>
    </location>
</feature>
<name>A0A9X7ZHN7_9MYCO</name>
<dbReference type="KEGG" id="mher:K3U94_08050"/>
<dbReference type="InterPro" id="IPR013228">
    <property type="entry name" value="PE-PPE_C"/>
</dbReference>
<proteinExistence type="predicted"/>
<sequence length="250" mass="27484">MTTVFTVDGAGWSGFLRFMCRGAVTKGKTVKRVKYPNTYFDGLRYVSAVKAVERGVQALDDMLTAHFNASPDADDVLVYGVSMGAQVACKWLREEGPTSSVPTDRVSFLLLANPEQPFHGIYQADPKLVTFMKLPDYGGVGVPANTRFAVTDLCRQYDGMADFPNLPAAQVDSLAVRNALLGLVTIHNNYFRLDINSAENIRVRRGNITYVLSPTRIPPACGLSALLPSRLKRKRSRIDGSYDRSAWSGP</sequence>